<dbReference type="EMBL" id="JAGINW010000001">
    <property type="protein sequence ID" value="MBP2328946.1"/>
    <property type="molecule type" value="Genomic_DNA"/>
</dbReference>
<comment type="similarity">
    <text evidence="1">Belongs to the proline racemase family.</text>
</comment>
<dbReference type="RefSeq" id="WP_281065592.1">
    <property type="nucleotide sequence ID" value="NZ_JAGINW010000001.1"/>
</dbReference>
<comment type="caution">
    <text evidence="2">The sequence shown here is derived from an EMBL/GenBank/DDBJ whole genome shotgun (WGS) entry which is preliminary data.</text>
</comment>
<sequence length="61" mass="6522">MTHLLWRAGEIRSTGSCSTSAPPLAGQAWITELSQVGLDPTDPFPLGYTLSDSWMRAGSLS</sequence>
<dbReference type="Proteomes" id="UP001519332">
    <property type="component" value="Unassembled WGS sequence"/>
</dbReference>
<dbReference type="Pfam" id="PF05544">
    <property type="entry name" value="Pro_racemase"/>
    <property type="match status" value="1"/>
</dbReference>
<name>A0ABS4TYC8_9PSEU</name>
<protein>
    <submittedName>
        <fullName evidence="2">Proline racemase</fullName>
    </submittedName>
</protein>
<keyword evidence="3" id="KW-1185">Reference proteome</keyword>
<proteinExistence type="inferred from homology"/>
<accession>A0ABS4TYC8</accession>
<evidence type="ECO:0000313" key="2">
    <source>
        <dbReference type="EMBL" id="MBP2328946.1"/>
    </source>
</evidence>
<organism evidence="2 3">
    <name type="scientific">Kibdelosporangium banguiense</name>
    <dbReference type="NCBI Taxonomy" id="1365924"/>
    <lineage>
        <taxon>Bacteria</taxon>
        <taxon>Bacillati</taxon>
        <taxon>Actinomycetota</taxon>
        <taxon>Actinomycetes</taxon>
        <taxon>Pseudonocardiales</taxon>
        <taxon>Pseudonocardiaceae</taxon>
        <taxon>Kibdelosporangium</taxon>
    </lineage>
</organism>
<dbReference type="Gene3D" id="3.10.310.10">
    <property type="entry name" value="Diaminopimelate Epimerase, Chain A, domain 1"/>
    <property type="match status" value="1"/>
</dbReference>
<reference evidence="2 3" key="1">
    <citation type="submission" date="2021-03" db="EMBL/GenBank/DDBJ databases">
        <title>Sequencing the genomes of 1000 actinobacteria strains.</title>
        <authorList>
            <person name="Klenk H.-P."/>
        </authorList>
    </citation>
    <scope>NUCLEOTIDE SEQUENCE [LARGE SCALE GENOMIC DNA]</scope>
    <source>
        <strain evidence="2 3">DSM 46670</strain>
    </source>
</reference>
<gene>
    <name evidence="2" type="ORF">JOF56_009331</name>
</gene>
<dbReference type="InterPro" id="IPR008794">
    <property type="entry name" value="Pro_racemase_fam"/>
</dbReference>
<evidence type="ECO:0000256" key="1">
    <source>
        <dbReference type="ARBA" id="ARBA00007529"/>
    </source>
</evidence>
<evidence type="ECO:0000313" key="3">
    <source>
        <dbReference type="Proteomes" id="UP001519332"/>
    </source>
</evidence>